<comment type="caution">
    <text evidence="1">The sequence shown here is derived from an EMBL/GenBank/DDBJ whole genome shotgun (WGS) entry which is preliminary data.</text>
</comment>
<accession>A0AAV9AND6</accession>
<proteinExistence type="predicted"/>
<keyword evidence="2" id="KW-1185">Reference proteome</keyword>
<evidence type="ECO:0000313" key="1">
    <source>
        <dbReference type="EMBL" id="KAK1265800.1"/>
    </source>
</evidence>
<gene>
    <name evidence="1" type="ORF">QJS04_geneDACA002639</name>
</gene>
<name>A0AAV9AND6_ACOGR</name>
<dbReference type="EMBL" id="JAUJYN010000007">
    <property type="protein sequence ID" value="KAK1265800.1"/>
    <property type="molecule type" value="Genomic_DNA"/>
</dbReference>
<reference evidence="1" key="1">
    <citation type="journal article" date="2023" name="Nat. Commun.">
        <title>Diploid and tetraploid genomes of Acorus and the evolution of monocots.</title>
        <authorList>
            <person name="Ma L."/>
            <person name="Liu K.W."/>
            <person name="Li Z."/>
            <person name="Hsiao Y.Y."/>
            <person name="Qi Y."/>
            <person name="Fu T."/>
            <person name="Tang G.D."/>
            <person name="Zhang D."/>
            <person name="Sun W.H."/>
            <person name="Liu D.K."/>
            <person name="Li Y."/>
            <person name="Chen G.Z."/>
            <person name="Liu X.D."/>
            <person name="Liao X.Y."/>
            <person name="Jiang Y.T."/>
            <person name="Yu X."/>
            <person name="Hao Y."/>
            <person name="Huang J."/>
            <person name="Zhao X.W."/>
            <person name="Ke S."/>
            <person name="Chen Y.Y."/>
            <person name="Wu W.L."/>
            <person name="Hsu J.L."/>
            <person name="Lin Y.F."/>
            <person name="Huang M.D."/>
            <person name="Li C.Y."/>
            <person name="Huang L."/>
            <person name="Wang Z.W."/>
            <person name="Zhao X."/>
            <person name="Zhong W.Y."/>
            <person name="Peng D.H."/>
            <person name="Ahmad S."/>
            <person name="Lan S."/>
            <person name="Zhang J.S."/>
            <person name="Tsai W.C."/>
            <person name="Van de Peer Y."/>
            <person name="Liu Z.J."/>
        </authorList>
    </citation>
    <scope>NUCLEOTIDE SEQUENCE</scope>
    <source>
        <strain evidence="1">SCP</strain>
    </source>
</reference>
<protein>
    <submittedName>
        <fullName evidence="1">Uncharacterized protein</fullName>
    </submittedName>
</protein>
<evidence type="ECO:0000313" key="2">
    <source>
        <dbReference type="Proteomes" id="UP001179952"/>
    </source>
</evidence>
<dbReference type="AlphaFoldDB" id="A0AAV9AND6"/>
<sequence>MVQWLGHPPIHWGSGLRILSVVTGGKNRKPDSRLWVCGSVHCFSGSLLAQVYGVSACLGPCV</sequence>
<dbReference type="Proteomes" id="UP001179952">
    <property type="component" value="Unassembled WGS sequence"/>
</dbReference>
<reference evidence="1" key="2">
    <citation type="submission" date="2023-06" db="EMBL/GenBank/DDBJ databases">
        <authorList>
            <person name="Ma L."/>
            <person name="Liu K.-W."/>
            <person name="Li Z."/>
            <person name="Hsiao Y.-Y."/>
            <person name="Qi Y."/>
            <person name="Fu T."/>
            <person name="Tang G."/>
            <person name="Zhang D."/>
            <person name="Sun W.-H."/>
            <person name="Liu D.-K."/>
            <person name="Li Y."/>
            <person name="Chen G.-Z."/>
            <person name="Liu X.-D."/>
            <person name="Liao X.-Y."/>
            <person name="Jiang Y.-T."/>
            <person name="Yu X."/>
            <person name="Hao Y."/>
            <person name="Huang J."/>
            <person name="Zhao X.-W."/>
            <person name="Ke S."/>
            <person name="Chen Y.-Y."/>
            <person name="Wu W.-L."/>
            <person name="Hsu J.-L."/>
            <person name="Lin Y.-F."/>
            <person name="Huang M.-D."/>
            <person name="Li C.-Y."/>
            <person name="Huang L."/>
            <person name="Wang Z.-W."/>
            <person name="Zhao X."/>
            <person name="Zhong W.-Y."/>
            <person name="Peng D.-H."/>
            <person name="Ahmad S."/>
            <person name="Lan S."/>
            <person name="Zhang J.-S."/>
            <person name="Tsai W.-C."/>
            <person name="Van De Peer Y."/>
            <person name="Liu Z.-J."/>
        </authorList>
    </citation>
    <scope>NUCLEOTIDE SEQUENCE</scope>
    <source>
        <strain evidence="1">SCP</strain>
        <tissue evidence="1">Leaves</tissue>
    </source>
</reference>
<organism evidence="1 2">
    <name type="scientific">Acorus gramineus</name>
    <name type="common">Dwarf sweet flag</name>
    <dbReference type="NCBI Taxonomy" id="55184"/>
    <lineage>
        <taxon>Eukaryota</taxon>
        <taxon>Viridiplantae</taxon>
        <taxon>Streptophyta</taxon>
        <taxon>Embryophyta</taxon>
        <taxon>Tracheophyta</taxon>
        <taxon>Spermatophyta</taxon>
        <taxon>Magnoliopsida</taxon>
        <taxon>Liliopsida</taxon>
        <taxon>Acoraceae</taxon>
        <taxon>Acorus</taxon>
    </lineage>
</organism>